<comment type="caution">
    <text evidence="1">The sequence shown here is derived from an EMBL/GenBank/DDBJ whole genome shotgun (WGS) entry which is preliminary data.</text>
</comment>
<evidence type="ECO:0000313" key="1">
    <source>
        <dbReference type="EMBL" id="CAK0819955.1"/>
    </source>
</evidence>
<keyword evidence="2" id="KW-1185">Reference proteome</keyword>
<reference evidence="1" key="1">
    <citation type="submission" date="2023-10" db="EMBL/GenBank/DDBJ databases">
        <authorList>
            <person name="Chen Y."/>
            <person name="Shah S."/>
            <person name="Dougan E. K."/>
            <person name="Thang M."/>
            <person name="Chan C."/>
        </authorList>
    </citation>
    <scope>NUCLEOTIDE SEQUENCE [LARGE SCALE GENOMIC DNA]</scope>
</reference>
<organism evidence="1 2">
    <name type="scientific">Prorocentrum cordatum</name>
    <dbReference type="NCBI Taxonomy" id="2364126"/>
    <lineage>
        <taxon>Eukaryota</taxon>
        <taxon>Sar</taxon>
        <taxon>Alveolata</taxon>
        <taxon>Dinophyceae</taxon>
        <taxon>Prorocentrales</taxon>
        <taxon>Prorocentraceae</taxon>
        <taxon>Prorocentrum</taxon>
    </lineage>
</organism>
<protein>
    <submittedName>
        <fullName evidence="1">Uncharacterized protein</fullName>
    </submittedName>
</protein>
<dbReference type="EMBL" id="CAUYUJ010007213">
    <property type="protein sequence ID" value="CAK0819955.1"/>
    <property type="molecule type" value="Genomic_DNA"/>
</dbReference>
<name>A0ABN9RLC5_9DINO</name>
<sequence length="223" mass="25588">MGAGPPWRPRGVAERRRRSSALPLRSMLCRVLALVGSALPLLARGDEKLVGEDGQPVLSCQCKGKKATHGYCGYHLNAFSDSDLPWCRTKHGCGQQSIRGAWTHCSPHAVERRLANDGKLYHVKEFRDFYKKEGKQKWADAAPFVERRMASNRVAYTVHEFRSYYIDGLGEEGWVDKWINADPEQRRAKDGKWYTWNDFVKHYDLKEAFDKWDASAIWLDGEL</sequence>
<accession>A0ABN9RLC5</accession>
<proteinExistence type="predicted"/>
<evidence type="ECO:0000313" key="2">
    <source>
        <dbReference type="Proteomes" id="UP001189429"/>
    </source>
</evidence>
<gene>
    <name evidence="1" type="ORF">PCOR1329_LOCUS21797</name>
</gene>
<dbReference type="Proteomes" id="UP001189429">
    <property type="component" value="Unassembled WGS sequence"/>
</dbReference>